<keyword evidence="2" id="KW-1185">Reference proteome</keyword>
<organism evidence="1 2">
    <name type="scientific">Mucilaginibacter corticis</name>
    <dbReference type="NCBI Taxonomy" id="2597670"/>
    <lineage>
        <taxon>Bacteria</taxon>
        <taxon>Pseudomonadati</taxon>
        <taxon>Bacteroidota</taxon>
        <taxon>Sphingobacteriia</taxon>
        <taxon>Sphingobacteriales</taxon>
        <taxon>Sphingobacteriaceae</taxon>
        <taxon>Mucilaginibacter</taxon>
    </lineage>
</organism>
<accession>A0A556MW87</accession>
<gene>
    <name evidence="1" type="ORF">FO440_08510</name>
</gene>
<sequence length="240" mass="27610">MNNNRIKNKKMKKINKDPRLSLNPLCEYVVEATASRRNTIIKQSKTPISFITKWYNQAEDILSFYLASIRDEPIVLSVEANRLRKGIYSDDMEKKYAVASADALKSFLQFELTIREKLASYNLEIAVNDNKHKFILSGVQISLRPELILRDSEGKQQLGFLKLYFSKNEPLSKLRGEAMACLTKHYFEQEFGFNFKSESCLVLDVFNGVLYSSPKAYKRVISNITAACNEIVDRWDKVAV</sequence>
<name>A0A556MW87_9SPHI</name>
<proteinExistence type="predicted"/>
<dbReference type="Proteomes" id="UP000318733">
    <property type="component" value="Unassembled WGS sequence"/>
</dbReference>
<evidence type="ECO:0000313" key="2">
    <source>
        <dbReference type="Proteomes" id="UP000318733"/>
    </source>
</evidence>
<comment type="caution">
    <text evidence="1">The sequence shown here is derived from an EMBL/GenBank/DDBJ whole genome shotgun (WGS) entry which is preliminary data.</text>
</comment>
<dbReference type="EMBL" id="VLPK01000001">
    <property type="protein sequence ID" value="TSJ44200.1"/>
    <property type="molecule type" value="Genomic_DNA"/>
</dbReference>
<dbReference type="AlphaFoldDB" id="A0A556MW87"/>
<protein>
    <submittedName>
        <fullName evidence="1">Uncharacterized protein</fullName>
    </submittedName>
</protein>
<evidence type="ECO:0000313" key="1">
    <source>
        <dbReference type="EMBL" id="TSJ44200.1"/>
    </source>
</evidence>
<reference evidence="1 2" key="1">
    <citation type="submission" date="2019-07" db="EMBL/GenBank/DDBJ databases">
        <authorList>
            <person name="Huq M.A."/>
        </authorList>
    </citation>
    <scope>NUCLEOTIDE SEQUENCE [LARGE SCALE GENOMIC DNA]</scope>
    <source>
        <strain evidence="1 2">MAH-19</strain>
    </source>
</reference>